<dbReference type="Proteomes" id="UP000643403">
    <property type="component" value="Unassembled WGS sequence"/>
</dbReference>
<proteinExistence type="predicted"/>
<feature type="region of interest" description="Disordered" evidence="1">
    <location>
        <begin position="1"/>
        <end position="27"/>
    </location>
</feature>
<organism evidence="2 3">
    <name type="scientific">Cognatilysobacter xinjiangensis</name>
    <dbReference type="NCBI Taxonomy" id="546892"/>
    <lineage>
        <taxon>Bacteria</taxon>
        <taxon>Pseudomonadati</taxon>
        <taxon>Pseudomonadota</taxon>
        <taxon>Gammaproteobacteria</taxon>
        <taxon>Lysobacterales</taxon>
        <taxon>Lysobacteraceae</taxon>
        <taxon>Cognatilysobacter</taxon>
    </lineage>
</organism>
<accession>A0ABQ3C2L6</accession>
<evidence type="ECO:0000256" key="1">
    <source>
        <dbReference type="SAM" id="MobiDB-lite"/>
    </source>
</evidence>
<protein>
    <submittedName>
        <fullName evidence="2">Uncharacterized protein</fullName>
    </submittedName>
</protein>
<gene>
    <name evidence="2" type="ORF">GCM10008101_17910</name>
</gene>
<evidence type="ECO:0000313" key="3">
    <source>
        <dbReference type="Proteomes" id="UP000643403"/>
    </source>
</evidence>
<reference evidence="3" key="1">
    <citation type="journal article" date="2019" name="Int. J. Syst. Evol. Microbiol.">
        <title>The Global Catalogue of Microorganisms (GCM) 10K type strain sequencing project: providing services to taxonomists for standard genome sequencing and annotation.</title>
        <authorList>
            <consortium name="The Broad Institute Genomics Platform"/>
            <consortium name="The Broad Institute Genome Sequencing Center for Infectious Disease"/>
            <person name="Wu L."/>
            <person name="Ma J."/>
        </authorList>
    </citation>
    <scope>NUCLEOTIDE SEQUENCE [LARGE SCALE GENOMIC DNA]</scope>
    <source>
        <strain evidence="3">KCTC 22558</strain>
    </source>
</reference>
<comment type="caution">
    <text evidence="2">The sequence shown here is derived from an EMBL/GenBank/DDBJ whole genome shotgun (WGS) entry which is preliminary data.</text>
</comment>
<name>A0ABQ3C2L6_9GAMM</name>
<keyword evidence="3" id="KW-1185">Reference proteome</keyword>
<dbReference type="EMBL" id="BMXY01000002">
    <property type="protein sequence ID" value="GGZ64608.1"/>
    <property type="molecule type" value="Genomic_DNA"/>
</dbReference>
<dbReference type="RefSeq" id="WP_189449130.1">
    <property type="nucleotide sequence ID" value="NZ_BMXY01000002.1"/>
</dbReference>
<evidence type="ECO:0000313" key="2">
    <source>
        <dbReference type="EMBL" id="GGZ64608.1"/>
    </source>
</evidence>
<sequence>MSTKTTLRFPSNAASGRRPESSRELTSERIAQDMETFAAGGGHIEVLGTTVTLKRLADAAEKPAAE</sequence>
<feature type="compositionally biased region" description="Basic and acidic residues" evidence="1">
    <location>
        <begin position="17"/>
        <end position="27"/>
    </location>
</feature>
<feature type="compositionally biased region" description="Polar residues" evidence="1">
    <location>
        <begin position="1"/>
        <end position="14"/>
    </location>
</feature>